<sequence>MKRELAFNVPSLNEIEREAIILNAVCHLIDDMLNYGMLVEKWSPDWSNIMFRTGAHSRLFNILLGDLLSIPNPKKGGLMPFDLPPPPEDGDGSHRTYLHFLKSVCDDPKLAPATAQLSEAVSAFASWLDGYTIIEKVWFSSMDLELDMKVQRIKALKMTGDIGKHNFTRLEGVVKSFQSTLEANGHVKTMEECYLALPEFQEWFYDHAFVYQSSQIAEFLSAIIWEIHYYLQPEYDHSTVFWFDEKMHMQMYKFEPPAGLNQSFAKAMHWDLLNMVRRRPYLPRFIAGENIKSELL</sequence>
<dbReference type="OrthoDB" id="1678715at2"/>
<gene>
    <name evidence="1" type="ORF">ATO3_22975</name>
</gene>
<protein>
    <submittedName>
        <fullName evidence="1">Uncharacterized protein</fullName>
    </submittedName>
</protein>
<comment type="caution">
    <text evidence="1">The sequence shown here is derived from an EMBL/GenBank/DDBJ whole genome shotgun (WGS) entry which is preliminary data.</text>
</comment>
<dbReference type="AlphaFoldDB" id="A0A225NCS4"/>
<evidence type="ECO:0000313" key="2">
    <source>
        <dbReference type="Proteomes" id="UP000215377"/>
    </source>
</evidence>
<proteinExistence type="predicted"/>
<reference evidence="1 2" key="1">
    <citation type="submission" date="2013-04" db="EMBL/GenBank/DDBJ databases">
        <title>Oceanicola sp. 22II1-22F33 Genome Sequencing.</title>
        <authorList>
            <person name="Lai Q."/>
            <person name="Li G."/>
            <person name="Shao Z."/>
        </authorList>
    </citation>
    <scope>NUCLEOTIDE SEQUENCE [LARGE SCALE GENOMIC DNA]</scope>
    <source>
        <strain evidence="1 2">22II1-22F33</strain>
    </source>
</reference>
<name>A0A225NCS4_9RHOB</name>
<keyword evidence="2" id="KW-1185">Reference proteome</keyword>
<evidence type="ECO:0000313" key="1">
    <source>
        <dbReference type="EMBL" id="OWU69126.1"/>
    </source>
</evidence>
<dbReference type="EMBL" id="AQQR01000017">
    <property type="protein sequence ID" value="OWU69126.1"/>
    <property type="molecule type" value="Genomic_DNA"/>
</dbReference>
<accession>A0A225NCS4</accession>
<organism evidence="1 2">
    <name type="scientific">Marinibacterium profundimaris</name>
    <dbReference type="NCBI Taxonomy" id="1679460"/>
    <lineage>
        <taxon>Bacteria</taxon>
        <taxon>Pseudomonadati</taxon>
        <taxon>Pseudomonadota</taxon>
        <taxon>Alphaproteobacteria</taxon>
        <taxon>Rhodobacterales</taxon>
        <taxon>Paracoccaceae</taxon>
        <taxon>Marinibacterium</taxon>
    </lineage>
</organism>
<dbReference type="Proteomes" id="UP000215377">
    <property type="component" value="Unassembled WGS sequence"/>
</dbReference>
<dbReference type="RefSeq" id="WP_088652244.1">
    <property type="nucleotide sequence ID" value="NZ_AQQR01000017.1"/>
</dbReference>